<evidence type="ECO:0000256" key="1">
    <source>
        <dbReference type="ARBA" id="ARBA00005254"/>
    </source>
</evidence>
<dbReference type="InterPro" id="IPR029045">
    <property type="entry name" value="ClpP/crotonase-like_dom_sf"/>
</dbReference>
<dbReference type="PANTHER" id="PTHR43802">
    <property type="entry name" value="ENOYL-COA HYDRATASE"/>
    <property type="match status" value="1"/>
</dbReference>
<dbReference type="CDD" id="cd06558">
    <property type="entry name" value="crotonase-like"/>
    <property type="match status" value="1"/>
</dbReference>
<dbReference type="SUPFAM" id="SSF52096">
    <property type="entry name" value="ClpP/crotonase"/>
    <property type="match status" value="1"/>
</dbReference>
<dbReference type="OrthoDB" id="448450at2759"/>
<proteinExistence type="inferred from homology"/>
<dbReference type="PROSITE" id="PS00166">
    <property type="entry name" value="ENOYL_COA_HYDRATASE"/>
    <property type="match status" value="1"/>
</dbReference>
<name>A0A6S7HJE9_PARCT</name>
<dbReference type="EMBL" id="CACRXK020004636">
    <property type="protein sequence ID" value="CAB4003463.1"/>
    <property type="molecule type" value="Genomic_DNA"/>
</dbReference>
<sequence length="278" mass="30317">MFLGKQGFFKGFKRLASSFVLTEQQGAVFSIQLNRPEVRNAINNETAIQLRQAFRQFEDDVDSRIAVLSGSSGTFSGGYDLKEVSKWDVKDVMEIFKAEDGPMGPTREQFSKPVIAAISGYAVGGGLELALLCDMRVVEEDAIMGFFNRRWGVPLVDGGTVRLGKLIGLSRALDLILTGRSVDATEALNFGLANRVVSKGTAYKEAFALANQIASFPQLCLTEERESAYYAMFNACSLDDALRFEKENSEDCLMEAIKGAGKFAAGAGRAGTFEDHNN</sequence>
<evidence type="ECO:0000313" key="3">
    <source>
        <dbReference type="EMBL" id="CAB4003463.1"/>
    </source>
</evidence>
<dbReference type="Proteomes" id="UP001152795">
    <property type="component" value="Unassembled WGS sequence"/>
</dbReference>
<evidence type="ECO:0000256" key="2">
    <source>
        <dbReference type="RuleBase" id="RU003707"/>
    </source>
</evidence>
<organism evidence="3 4">
    <name type="scientific">Paramuricea clavata</name>
    <name type="common">Red gorgonian</name>
    <name type="synonym">Violescent sea-whip</name>
    <dbReference type="NCBI Taxonomy" id="317549"/>
    <lineage>
        <taxon>Eukaryota</taxon>
        <taxon>Metazoa</taxon>
        <taxon>Cnidaria</taxon>
        <taxon>Anthozoa</taxon>
        <taxon>Octocorallia</taxon>
        <taxon>Malacalcyonacea</taxon>
        <taxon>Plexauridae</taxon>
        <taxon>Paramuricea</taxon>
    </lineage>
</organism>
<dbReference type="Gene3D" id="1.10.287.2460">
    <property type="match status" value="1"/>
</dbReference>
<dbReference type="PANTHER" id="PTHR43802:SF1">
    <property type="entry name" value="IP11341P-RELATED"/>
    <property type="match status" value="1"/>
</dbReference>
<dbReference type="AlphaFoldDB" id="A0A6S7HJE9"/>
<gene>
    <name evidence="3" type="ORF">PACLA_8A079222</name>
</gene>
<dbReference type="InterPro" id="IPR018376">
    <property type="entry name" value="Enoyl-CoA_hyd/isom_CS"/>
</dbReference>
<evidence type="ECO:0000313" key="4">
    <source>
        <dbReference type="Proteomes" id="UP001152795"/>
    </source>
</evidence>
<comment type="caution">
    <text evidence="3">The sequence shown here is derived from an EMBL/GenBank/DDBJ whole genome shotgun (WGS) entry which is preliminary data.</text>
</comment>
<dbReference type="Pfam" id="PF00378">
    <property type="entry name" value="ECH_1"/>
    <property type="match status" value="1"/>
</dbReference>
<comment type="similarity">
    <text evidence="1 2">Belongs to the enoyl-CoA hydratase/isomerase family.</text>
</comment>
<dbReference type="Gene3D" id="3.90.226.10">
    <property type="entry name" value="2-enoyl-CoA Hydratase, Chain A, domain 1"/>
    <property type="match status" value="1"/>
</dbReference>
<protein>
    <submittedName>
        <fullName evidence="3">Carnitinyl- dehydratase-like isoform X1</fullName>
    </submittedName>
</protein>
<keyword evidence="4" id="KW-1185">Reference proteome</keyword>
<dbReference type="GO" id="GO:0003824">
    <property type="term" value="F:catalytic activity"/>
    <property type="evidence" value="ECO:0007669"/>
    <property type="project" value="InterPro"/>
</dbReference>
<reference evidence="3" key="1">
    <citation type="submission" date="2020-04" db="EMBL/GenBank/DDBJ databases">
        <authorList>
            <person name="Alioto T."/>
            <person name="Alioto T."/>
            <person name="Gomez Garrido J."/>
        </authorList>
    </citation>
    <scope>NUCLEOTIDE SEQUENCE</scope>
    <source>
        <strain evidence="3">A484AB</strain>
    </source>
</reference>
<accession>A0A6S7HJE9</accession>
<dbReference type="InterPro" id="IPR001753">
    <property type="entry name" value="Enoyl-CoA_hydra/iso"/>
</dbReference>
<dbReference type="NCBIfam" id="NF006108">
    <property type="entry name" value="PRK08259.1"/>
    <property type="match status" value="1"/>
</dbReference>